<evidence type="ECO:0000256" key="4">
    <source>
        <dbReference type="SAM" id="MobiDB-lite"/>
    </source>
</evidence>
<evidence type="ECO:0000313" key="7">
    <source>
        <dbReference type="EMBL" id="QCQ75871.1"/>
    </source>
</evidence>
<dbReference type="OrthoDB" id="170622at2157"/>
<reference evidence="6 8" key="1">
    <citation type="journal article" date="2014" name="PLoS Genet.">
        <title>Phylogenetically driven sequencing of extremely halophilic archaea reveals strategies for static and dynamic osmo-response.</title>
        <authorList>
            <person name="Becker E.A."/>
            <person name="Seitzer P.M."/>
            <person name="Tritt A."/>
            <person name="Larsen D."/>
            <person name="Krusor M."/>
            <person name="Yao A.I."/>
            <person name="Wu D."/>
            <person name="Madern D."/>
            <person name="Eisen J.A."/>
            <person name="Darling A.E."/>
            <person name="Facciotti M.T."/>
        </authorList>
    </citation>
    <scope>NUCLEOTIDE SEQUENCE [LARGE SCALE GENOMIC DNA]</scope>
    <source>
        <strain evidence="6">ATCC 33500</strain>
        <strain evidence="8">ATCC 33500 / DSM 1411 / JCM 8866 / NBRC 14739 / NCIMB 2177 / R-4</strain>
    </source>
</reference>
<evidence type="ECO:0000313" key="9">
    <source>
        <dbReference type="Proteomes" id="UP000027075"/>
    </source>
</evidence>
<evidence type="ECO:0000313" key="6">
    <source>
        <dbReference type="EMBL" id="EMA04402.1"/>
    </source>
</evidence>
<protein>
    <submittedName>
        <fullName evidence="5 7">Gas vesicle protein</fullName>
    </submittedName>
    <submittedName>
        <fullName evidence="6">Gas-vesicle operon protein gvpJ</fullName>
    </submittedName>
</protein>
<dbReference type="Proteomes" id="UP000027075">
    <property type="component" value="Chromosome"/>
</dbReference>
<proteinExistence type="inferred from homology"/>
<organism evidence="6 8">
    <name type="scientific">Haloferax mediterranei (strain ATCC 33500 / DSM 1411 / JCM 8866 / NBRC 14739 / NCIMB 2177 / R-4)</name>
    <name type="common">Halobacterium mediterranei</name>
    <dbReference type="NCBI Taxonomy" id="523841"/>
    <lineage>
        <taxon>Archaea</taxon>
        <taxon>Methanobacteriati</taxon>
        <taxon>Methanobacteriota</taxon>
        <taxon>Stenosarchaea group</taxon>
        <taxon>Halobacteria</taxon>
        <taxon>Halobacteriales</taxon>
        <taxon>Haloferacaceae</taxon>
        <taxon>Haloferax</taxon>
    </lineage>
</organism>
<dbReference type="EMBL" id="CP007551">
    <property type="protein sequence ID" value="AHZ21241.1"/>
    <property type="molecule type" value="Genomic_DNA"/>
</dbReference>
<evidence type="ECO:0000313" key="8">
    <source>
        <dbReference type="Proteomes" id="UP000011603"/>
    </source>
</evidence>
<dbReference type="PROSITE" id="PS00234">
    <property type="entry name" value="GAS_VESICLE_A_1"/>
    <property type="match status" value="1"/>
</dbReference>
<sequence>MSAPKPTRSQGDLAEMLEMLLDKGVVINADIAVSIGDTELLGIELRAAVASFETAAQYGLEFPTGTDMERVEEAAGISPDESRSLDTRSESEQMDELPGEAGASVSNTAPQEEE</sequence>
<comment type="similarity">
    <text evidence="3">Belongs to the gas vesicle GvpA family.</text>
</comment>
<dbReference type="GO" id="GO:0012506">
    <property type="term" value="C:vesicle membrane"/>
    <property type="evidence" value="ECO:0007669"/>
    <property type="project" value="InterPro"/>
</dbReference>
<dbReference type="EMBL" id="AOLO01000002">
    <property type="protein sequence ID" value="EMA04402.1"/>
    <property type="molecule type" value="Genomic_DNA"/>
</dbReference>
<keyword evidence="1" id="KW-0304">Gas vesicle</keyword>
<evidence type="ECO:0000256" key="2">
    <source>
        <dbReference type="ARBA" id="ARBA00035108"/>
    </source>
</evidence>
<accession>M0J5I9</accession>
<dbReference type="EMBL" id="CP039139">
    <property type="protein sequence ID" value="QCQ75871.1"/>
    <property type="molecule type" value="Genomic_DNA"/>
</dbReference>
<keyword evidence="8" id="KW-1185">Reference proteome</keyword>
<dbReference type="NCBIfam" id="NF046090">
    <property type="entry name" value="halo_gas_GvpJ"/>
    <property type="match status" value="1"/>
</dbReference>
<evidence type="ECO:0000313" key="5">
    <source>
        <dbReference type="EMBL" id="AHZ21241.1"/>
    </source>
</evidence>
<feature type="region of interest" description="Disordered" evidence="4">
    <location>
        <begin position="63"/>
        <end position="114"/>
    </location>
</feature>
<dbReference type="Pfam" id="PF00741">
    <property type="entry name" value="Gas_vesicle"/>
    <property type="match status" value="1"/>
</dbReference>
<comment type="subcellular location">
    <subcellularLocation>
        <location evidence="2">Gas vesicle</location>
    </subcellularLocation>
</comment>
<dbReference type="Proteomes" id="UP000299011">
    <property type="component" value="Chromosome"/>
</dbReference>
<evidence type="ECO:0000256" key="1">
    <source>
        <dbReference type="ARBA" id="ARBA00022987"/>
    </source>
</evidence>
<dbReference type="KEGG" id="hme:HFX_1703"/>
<evidence type="ECO:0000256" key="3">
    <source>
        <dbReference type="ARBA" id="ARBA00035646"/>
    </source>
</evidence>
<reference evidence="7 10" key="3">
    <citation type="submission" date="2019-04" db="EMBL/GenBank/DDBJ databases">
        <title>Methylomes of two halophilic Archaea, Haloarcula marismortui and Haloferax mediterranei.</title>
        <authorList>
            <person name="DasSarma S."/>
            <person name="DasSarma P."/>
            <person name="DasSarma S."/>
            <person name="Fomenkov A."/>
            <person name="Vincze T."/>
            <person name="Anton B.P."/>
            <person name="Roberts R.J."/>
        </authorList>
    </citation>
    <scope>NUCLEOTIDE SEQUENCE [LARGE SCALE GENOMIC DNA]</scope>
    <source>
        <strain evidence="7">ATCC 33500</strain>
        <strain evidence="10">ATCC 33500 / DSM 1411 / JCM 8866 / NBRC 14739 / NCIMB 2177 / R-4</strain>
    </source>
</reference>
<dbReference type="Proteomes" id="UP000011603">
    <property type="component" value="Unassembled WGS sequence"/>
</dbReference>
<dbReference type="PANTHER" id="PTHR35344">
    <property type="entry name" value="GAS VESICLE STRUCTURAL PROTEIN 2-RELATED"/>
    <property type="match status" value="1"/>
</dbReference>
<dbReference type="RefSeq" id="WP_004056699.1">
    <property type="nucleotide sequence ID" value="NC_017941.2"/>
</dbReference>
<dbReference type="AlphaFoldDB" id="M0J5I9"/>
<dbReference type="PROSITE" id="PS00669">
    <property type="entry name" value="GAS_VESICLE_A_2"/>
    <property type="match status" value="1"/>
</dbReference>
<evidence type="ECO:0000313" key="10">
    <source>
        <dbReference type="Proteomes" id="UP000299011"/>
    </source>
</evidence>
<dbReference type="GO" id="GO:0031411">
    <property type="term" value="C:gas vesicle"/>
    <property type="evidence" value="ECO:0007669"/>
    <property type="project" value="UniProtKB-SubCell"/>
</dbReference>
<dbReference type="InterPro" id="IPR018493">
    <property type="entry name" value="GvpA-like_CS"/>
</dbReference>
<feature type="compositionally biased region" description="Polar residues" evidence="4">
    <location>
        <begin position="104"/>
        <end position="114"/>
    </location>
</feature>
<feature type="compositionally biased region" description="Basic and acidic residues" evidence="4">
    <location>
        <begin position="80"/>
        <end position="91"/>
    </location>
</feature>
<dbReference type="InterPro" id="IPR050530">
    <property type="entry name" value="GvpA"/>
</dbReference>
<dbReference type="InterPro" id="IPR000638">
    <property type="entry name" value="Gas-vesicle_GvpA-like"/>
</dbReference>
<reference evidence="5 9" key="2">
    <citation type="submission" date="2014-04" db="EMBL/GenBank/DDBJ databases">
        <title>Transcriptional profiles of Haloferax mediterranei on the basis of nitrogen availability.</title>
        <authorList>
            <person name="Bautista V."/>
        </authorList>
    </citation>
    <scope>NUCLEOTIDE SEQUENCE [LARGE SCALE GENOMIC DNA]</scope>
    <source>
        <strain evidence="5">ATCC 33500</strain>
        <strain evidence="9">ATCC 33500 / DSM 1411 / JCM 8866 / NBRC 14739 / NCIMB 2177 / R-4</strain>
    </source>
</reference>
<dbReference type="SMR" id="M0J5I9"/>
<dbReference type="PATRIC" id="fig|523841.21.peg.396"/>
<name>M0J5I9_HALMT</name>
<dbReference type="GO" id="GO:0005198">
    <property type="term" value="F:structural molecule activity"/>
    <property type="evidence" value="ECO:0007669"/>
    <property type="project" value="InterPro"/>
</dbReference>
<gene>
    <name evidence="5" type="ORF">BM92_00595</name>
    <name evidence="6" type="ORF">C439_01967</name>
    <name evidence="7" type="ORF">E6P09_11535</name>
</gene>
<dbReference type="GeneID" id="40157058"/>
<dbReference type="PANTHER" id="PTHR35344:SF4">
    <property type="entry name" value="GAS VESICLE PROTEIN A1"/>
    <property type="match status" value="1"/>
</dbReference>